<feature type="binding site" evidence="7">
    <location>
        <position position="45"/>
    </location>
    <ligand>
        <name>a divalent metal cation</name>
        <dbReference type="ChEBI" id="CHEBI:60240"/>
    </ligand>
</feature>
<sequence length="290" mass="31547">MLGKRVCQAEENVLAHGELREIAYICVQLNKDMMNDRPLILITNDDGVEAKGIKELTECLRDLGDIVVFAPDGPRSGMASAITSLVPIRYTLVKKEKGLTVYSCTGTPVDCVKLAINEVLERKPDLLASGINHGGNHAICIQYSGTMGAAAEGCVFGIPSMGVSLLDHRADADFTESCRLGRMLARRIIKEGLPHGTYLNLNVPNVPNVKGMKVCRQADGRWTNEFKRSENAAGEPVFWLAGAFENAKPIHADNDTLALDSGYASLVPCKIDVTDYDFLAVLKNQLKVES</sequence>
<dbReference type="SUPFAM" id="SSF64167">
    <property type="entry name" value="SurE-like"/>
    <property type="match status" value="1"/>
</dbReference>
<dbReference type="GO" id="GO:0008254">
    <property type="term" value="F:3'-nucleotidase activity"/>
    <property type="evidence" value="ECO:0007669"/>
    <property type="project" value="TreeGrafter"/>
</dbReference>
<keyword evidence="6 7" id="KW-0378">Hydrolase</keyword>
<dbReference type="PANTHER" id="PTHR30457:SF12">
    <property type="entry name" value="5'_3'-NUCLEOTIDASE SURE"/>
    <property type="match status" value="1"/>
</dbReference>
<evidence type="ECO:0000256" key="1">
    <source>
        <dbReference type="ARBA" id="ARBA00000815"/>
    </source>
</evidence>
<comment type="function">
    <text evidence="7">Nucleotidase that shows phosphatase activity on nucleoside 5'-monophosphates.</text>
</comment>
<dbReference type="GO" id="GO:0005737">
    <property type="term" value="C:cytoplasm"/>
    <property type="evidence" value="ECO:0007669"/>
    <property type="project" value="UniProtKB-SubCell"/>
</dbReference>
<dbReference type="EMBL" id="ABYH01000025">
    <property type="protein sequence ID" value="EEC98395.1"/>
    <property type="molecule type" value="Genomic_DNA"/>
</dbReference>
<dbReference type="PANTHER" id="PTHR30457">
    <property type="entry name" value="5'-NUCLEOTIDASE SURE"/>
    <property type="match status" value="1"/>
</dbReference>
<evidence type="ECO:0000313" key="9">
    <source>
        <dbReference type="EMBL" id="EEC98395.1"/>
    </source>
</evidence>
<keyword evidence="5 7" id="KW-0547">Nucleotide-binding</keyword>
<dbReference type="HAMAP" id="MF_00060">
    <property type="entry name" value="SurE"/>
    <property type="match status" value="1"/>
</dbReference>
<dbReference type="InterPro" id="IPR036523">
    <property type="entry name" value="SurE-like_sf"/>
</dbReference>
<comment type="cofactor">
    <cofactor evidence="7">
        <name>a divalent metal cation</name>
        <dbReference type="ChEBI" id="CHEBI:60240"/>
    </cofactor>
    <text evidence="7">Binds 1 divalent metal cation per subunit.</text>
</comment>
<feature type="binding site" evidence="7">
    <location>
        <position position="46"/>
    </location>
    <ligand>
        <name>a divalent metal cation</name>
        <dbReference type="ChEBI" id="CHEBI:60240"/>
    </ligand>
</feature>
<dbReference type="GO" id="GO:0008253">
    <property type="term" value="F:5'-nucleotidase activity"/>
    <property type="evidence" value="ECO:0007669"/>
    <property type="project" value="UniProtKB-UniRule"/>
</dbReference>
<dbReference type="STRING" id="537006.PRABACTJOHN_00208"/>
<evidence type="ECO:0000259" key="8">
    <source>
        <dbReference type="Pfam" id="PF01975"/>
    </source>
</evidence>
<dbReference type="InterPro" id="IPR030048">
    <property type="entry name" value="SurE"/>
</dbReference>
<dbReference type="Proteomes" id="UP000005510">
    <property type="component" value="Unassembled WGS sequence"/>
</dbReference>
<dbReference type="AlphaFoldDB" id="B7B5A0"/>
<dbReference type="InterPro" id="IPR002828">
    <property type="entry name" value="SurE-like_Pase/nucleotidase"/>
</dbReference>
<evidence type="ECO:0000256" key="5">
    <source>
        <dbReference type="ARBA" id="ARBA00022741"/>
    </source>
</evidence>
<feature type="binding site" evidence="7">
    <location>
        <position position="132"/>
    </location>
    <ligand>
        <name>a divalent metal cation</name>
        <dbReference type="ChEBI" id="CHEBI:60240"/>
    </ligand>
</feature>
<evidence type="ECO:0000256" key="2">
    <source>
        <dbReference type="ARBA" id="ARBA00011062"/>
    </source>
</evidence>
<comment type="similarity">
    <text evidence="2 7">Belongs to the SurE nucleotidase family.</text>
</comment>
<evidence type="ECO:0000256" key="7">
    <source>
        <dbReference type="HAMAP-Rule" id="MF_00060"/>
    </source>
</evidence>
<comment type="catalytic activity">
    <reaction evidence="1 7">
        <text>a ribonucleoside 5'-phosphate + H2O = a ribonucleoside + phosphate</text>
        <dbReference type="Rhea" id="RHEA:12484"/>
        <dbReference type="ChEBI" id="CHEBI:15377"/>
        <dbReference type="ChEBI" id="CHEBI:18254"/>
        <dbReference type="ChEBI" id="CHEBI:43474"/>
        <dbReference type="ChEBI" id="CHEBI:58043"/>
        <dbReference type="EC" id="3.1.3.5"/>
    </reaction>
</comment>
<name>B7B5A0_9BACT</name>
<dbReference type="HOGENOM" id="CLU_045192_1_0_10"/>
<evidence type="ECO:0000256" key="3">
    <source>
        <dbReference type="ARBA" id="ARBA00022490"/>
    </source>
</evidence>
<comment type="caution">
    <text evidence="9">The sequence shown here is derived from an EMBL/GenBank/DDBJ whole genome shotgun (WGS) entry which is preliminary data.</text>
</comment>
<evidence type="ECO:0000256" key="6">
    <source>
        <dbReference type="ARBA" id="ARBA00022801"/>
    </source>
</evidence>
<organism evidence="9 10">
    <name type="scientific">Parabacteroides johnsonii DSM 18315</name>
    <dbReference type="NCBI Taxonomy" id="537006"/>
    <lineage>
        <taxon>Bacteria</taxon>
        <taxon>Pseudomonadati</taxon>
        <taxon>Bacteroidota</taxon>
        <taxon>Bacteroidia</taxon>
        <taxon>Bacteroidales</taxon>
        <taxon>Tannerellaceae</taxon>
        <taxon>Parabacteroides</taxon>
    </lineage>
</organism>
<comment type="subcellular location">
    <subcellularLocation>
        <location evidence="7">Cytoplasm</location>
    </subcellularLocation>
</comment>
<dbReference type="GO" id="GO:0004309">
    <property type="term" value="F:exopolyphosphatase activity"/>
    <property type="evidence" value="ECO:0007669"/>
    <property type="project" value="TreeGrafter"/>
</dbReference>
<feature type="binding site" evidence="7">
    <location>
        <position position="76"/>
    </location>
    <ligand>
        <name>a divalent metal cation</name>
        <dbReference type="ChEBI" id="CHEBI:60240"/>
    </ligand>
</feature>
<evidence type="ECO:0000256" key="4">
    <source>
        <dbReference type="ARBA" id="ARBA00022723"/>
    </source>
</evidence>
<gene>
    <name evidence="7 9" type="primary">surE</name>
    <name evidence="9" type="ORF">PRABACTJOHN_00208</name>
</gene>
<keyword evidence="4 7" id="KW-0479">Metal-binding</keyword>
<dbReference type="NCBIfam" id="NF001492">
    <property type="entry name" value="PRK00346.2-2"/>
    <property type="match status" value="1"/>
</dbReference>
<proteinExistence type="inferred from homology"/>
<reference evidence="9 10" key="2">
    <citation type="submission" date="2008-10" db="EMBL/GenBank/DDBJ databases">
        <authorList>
            <person name="Fulton L."/>
            <person name="Clifton S."/>
            <person name="Fulton B."/>
            <person name="Xu J."/>
            <person name="Minx P."/>
            <person name="Pepin K.H."/>
            <person name="Johnson M."/>
            <person name="Bhonagiri V."/>
            <person name="Nash W.E."/>
            <person name="Mardis E.R."/>
            <person name="Wilson R.K."/>
        </authorList>
    </citation>
    <scope>NUCLEOTIDE SEQUENCE [LARGE SCALE GENOMIC DNA]</scope>
    <source>
        <strain evidence="9 10">DSM 18315</strain>
    </source>
</reference>
<dbReference type="EC" id="3.1.3.5" evidence="7"/>
<dbReference type="Gene3D" id="3.40.1210.10">
    <property type="entry name" value="Survival protein SurE-like phosphatase/nucleotidase"/>
    <property type="match status" value="1"/>
</dbReference>
<dbReference type="GO" id="GO:0000166">
    <property type="term" value="F:nucleotide binding"/>
    <property type="evidence" value="ECO:0007669"/>
    <property type="project" value="UniProtKB-KW"/>
</dbReference>
<accession>B7B5A0</accession>
<protein>
    <recommendedName>
        <fullName evidence="7">5'-nucleotidase SurE</fullName>
        <ecNumber evidence="7">3.1.3.5</ecNumber>
    </recommendedName>
    <alternativeName>
        <fullName evidence="7">Nucleoside 5'-monophosphate phosphohydrolase</fullName>
    </alternativeName>
</protein>
<keyword evidence="3 7" id="KW-0963">Cytoplasm</keyword>
<dbReference type="Pfam" id="PF01975">
    <property type="entry name" value="SurE"/>
    <property type="match status" value="1"/>
</dbReference>
<dbReference type="GO" id="GO:0046872">
    <property type="term" value="F:metal ion binding"/>
    <property type="evidence" value="ECO:0007669"/>
    <property type="project" value="UniProtKB-UniRule"/>
</dbReference>
<reference evidence="9 10" key="1">
    <citation type="submission" date="2008-10" db="EMBL/GenBank/DDBJ databases">
        <title>Draft genome sequence of Parabacteroides johnsonii (DSM 18315).</title>
        <authorList>
            <person name="Sudarsanam P."/>
            <person name="Ley R."/>
            <person name="Guruge J."/>
            <person name="Turnbaugh P.J."/>
            <person name="Mahowald M."/>
            <person name="Liep D."/>
            <person name="Gordon J."/>
        </authorList>
    </citation>
    <scope>NUCLEOTIDE SEQUENCE [LARGE SCALE GENOMIC DNA]</scope>
    <source>
        <strain evidence="9 10">DSM 18315</strain>
    </source>
</reference>
<evidence type="ECO:0000313" key="10">
    <source>
        <dbReference type="Proteomes" id="UP000005510"/>
    </source>
</evidence>
<feature type="domain" description="Survival protein SurE-like phosphatase/nucleotidase" evidence="8">
    <location>
        <begin position="40"/>
        <end position="223"/>
    </location>
</feature>
<dbReference type="NCBIfam" id="TIGR00087">
    <property type="entry name" value="surE"/>
    <property type="match status" value="1"/>
</dbReference>